<protein>
    <submittedName>
        <fullName evidence="1">SRPBCC family protein</fullName>
    </submittedName>
</protein>
<dbReference type="InterPro" id="IPR023393">
    <property type="entry name" value="START-like_dom_sf"/>
</dbReference>
<dbReference type="EMBL" id="JACOGF010000002">
    <property type="protein sequence ID" value="MBC3916590.1"/>
    <property type="molecule type" value="Genomic_DNA"/>
</dbReference>
<dbReference type="Gene3D" id="3.30.530.20">
    <property type="match status" value="1"/>
</dbReference>
<proteinExistence type="predicted"/>
<sequence>MMVFAIVVLLLIAFLLYVASLPDAFRVERSLEINAGSEQIFPLINDFHAWEAWSPWEKADPLVQRSYSGNDSGPGAVYAWQGNKQLGVGRMEILETRPHDYLRLQINFYKPFAAQNTIEFKLESRAGKTVVSHAMFGPSNFMSKLMGLFFNMDKMVGGKFDEGLQSLKEIVETPVPGN</sequence>
<dbReference type="SUPFAM" id="SSF55961">
    <property type="entry name" value="Bet v1-like"/>
    <property type="match status" value="1"/>
</dbReference>
<organism evidence="1 2">
    <name type="scientific">Undibacterium hunanense</name>
    <dbReference type="NCBI Taxonomy" id="2762292"/>
    <lineage>
        <taxon>Bacteria</taxon>
        <taxon>Pseudomonadati</taxon>
        <taxon>Pseudomonadota</taxon>
        <taxon>Betaproteobacteria</taxon>
        <taxon>Burkholderiales</taxon>
        <taxon>Oxalobacteraceae</taxon>
        <taxon>Undibacterium</taxon>
    </lineage>
</organism>
<dbReference type="Pfam" id="PF10604">
    <property type="entry name" value="Polyketide_cyc2"/>
    <property type="match status" value="1"/>
</dbReference>
<gene>
    <name evidence="1" type="ORF">H8L32_03745</name>
</gene>
<reference evidence="1 2" key="1">
    <citation type="submission" date="2020-08" db="EMBL/GenBank/DDBJ databases">
        <title>Novel species isolated from subtropical streams in China.</title>
        <authorList>
            <person name="Lu H."/>
        </authorList>
    </citation>
    <scope>NUCLEOTIDE SEQUENCE [LARGE SCALE GENOMIC DNA]</scope>
    <source>
        <strain evidence="1 2">CY18W</strain>
    </source>
</reference>
<comment type="caution">
    <text evidence="1">The sequence shown here is derived from an EMBL/GenBank/DDBJ whole genome shotgun (WGS) entry which is preliminary data.</text>
</comment>
<dbReference type="CDD" id="cd07818">
    <property type="entry name" value="SRPBCC_1"/>
    <property type="match status" value="1"/>
</dbReference>
<evidence type="ECO:0000313" key="2">
    <source>
        <dbReference type="Proteomes" id="UP000650424"/>
    </source>
</evidence>
<evidence type="ECO:0000313" key="1">
    <source>
        <dbReference type="EMBL" id="MBC3916590.1"/>
    </source>
</evidence>
<dbReference type="Proteomes" id="UP000650424">
    <property type="component" value="Unassembled WGS sequence"/>
</dbReference>
<keyword evidence="2" id="KW-1185">Reference proteome</keyword>
<name>A0ABR6ZMF7_9BURK</name>
<accession>A0ABR6ZMF7</accession>
<dbReference type="RefSeq" id="WP_186945845.1">
    <property type="nucleotide sequence ID" value="NZ_JACOGF010000002.1"/>
</dbReference>
<dbReference type="InterPro" id="IPR019587">
    <property type="entry name" value="Polyketide_cyclase/dehydratase"/>
</dbReference>